<organism evidence="2 3">
    <name type="scientific">Hwanghaeella grinnelliae</name>
    <dbReference type="NCBI Taxonomy" id="2500179"/>
    <lineage>
        <taxon>Bacteria</taxon>
        <taxon>Pseudomonadati</taxon>
        <taxon>Pseudomonadota</taxon>
        <taxon>Alphaproteobacteria</taxon>
        <taxon>Rhodospirillales</taxon>
        <taxon>Rhodospirillaceae</taxon>
        <taxon>Hwanghaeella</taxon>
    </lineage>
</organism>
<dbReference type="InterPro" id="IPR014710">
    <property type="entry name" value="RmlC-like_jellyroll"/>
</dbReference>
<dbReference type="OrthoDB" id="951557at2"/>
<dbReference type="SUPFAM" id="SSF51206">
    <property type="entry name" value="cAMP-binding domain-like"/>
    <property type="match status" value="1"/>
</dbReference>
<dbReference type="PANTHER" id="PTHR24567:SF74">
    <property type="entry name" value="HTH-TYPE TRANSCRIPTIONAL REGULATOR ARCR"/>
    <property type="match status" value="1"/>
</dbReference>
<dbReference type="RefSeq" id="WP_127767993.1">
    <property type="nucleotide sequence ID" value="NZ_SADE01000004.1"/>
</dbReference>
<dbReference type="SMART" id="SM00100">
    <property type="entry name" value="cNMP"/>
    <property type="match status" value="1"/>
</dbReference>
<evidence type="ECO:0000313" key="2">
    <source>
        <dbReference type="EMBL" id="RVU33963.1"/>
    </source>
</evidence>
<gene>
    <name evidence="2" type="ORF">EOI86_22830</name>
</gene>
<protein>
    <submittedName>
        <fullName evidence="2">Cyclic nucleotide-binding domain-containing protein</fullName>
    </submittedName>
</protein>
<evidence type="ECO:0000313" key="3">
    <source>
        <dbReference type="Proteomes" id="UP000287447"/>
    </source>
</evidence>
<dbReference type="GO" id="GO:0003700">
    <property type="term" value="F:DNA-binding transcription factor activity"/>
    <property type="evidence" value="ECO:0007669"/>
    <property type="project" value="TreeGrafter"/>
</dbReference>
<dbReference type="InterPro" id="IPR000595">
    <property type="entry name" value="cNMP-bd_dom"/>
</dbReference>
<dbReference type="CDD" id="cd00038">
    <property type="entry name" value="CAP_ED"/>
    <property type="match status" value="1"/>
</dbReference>
<dbReference type="Pfam" id="PF00027">
    <property type="entry name" value="cNMP_binding"/>
    <property type="match status" value="1"/>
</dbReference>
<dbReference type="GO" id="GO:0005829">
    <property type="term" value="C:cytosol"/>
    <property type="evidence" value="ECO:0007669"/>
    <property type="project" value="TreeGrafter"/>
</dbReference>
<sequence>MKKVLYILGLLDDEDIDWMVSAGTREQYQPGDVLVREGQRTQFLFVIVEGNVDITVRGKQIANVGIGEIVGEMSLLDFRPASATVTAGEDLTVLKISFEELEARLQSNFRFQGRFYKALGVFLAQRMRTINMKVAYGDEAPLIDEDDDELLDDEINDEVMEKLSLAGARFKVIIDKLKNG</sequence>
<dbReference type="PROSITE" id="PS50042">
    <property type="entry name" value="CNMP_BINDING_3"/>
    <property type="match status" value="1"/>
</dbReference>
<dbReference type="InterPro" id="IPR050397">
    <property type="entry name" value="Env_Response_Regulators"/>
</dbReference>
<keyword evidence="3" id="KW-1185">Reference proteome</keyword>
<evidence type="ECO:0000259" key="1">
    <source>
        <dbReference type="PROSITE" id="PS50042"/>
    </source>
</evidence>
<dbReference type="EMBL" id="SADE01000004">
    <property type="protein sequence ID" value="RVU33963.1"/>
    <property type="molecule type" value="Genomic_DNA"/>
</dbReference>
<reference evidence="3" key="1">
    <citation type="submission" date="2019-01" db="EMBL/GenBank/DDBJ databases">
        <title>Gri0909 isolated from a small marine red alga.</title>
        <authorList>
            <person name="Kim J."/>
            <person name="Jeong S.E."/>
            <person name="Jeon C.O."/>
        </authorList>
    </citation>
    <scope>NUCLEOTIDE SEQUENCE [LARGE SCALE GENOMIC DNA]</scope>
    <source>
        <strain evidence="3">Gri0909</strain>
    </source>
</reference>
<proteinExistence type="predicted"/>
<dbReference type="Gene3D" id="2.60.120.10">
    <property type="entry name" value="Jelly Rolls"/>
    <property type="match status" value="1"/>
</dbReference>
<name>A0A3S2VMP0_9PROT</name>
<comment type="caution">
    <text evidence="2">The sequence shown here is derived from an EMBL/GenBank/DDBJ whole genome shotgun (WGS) entry which is preliminary data.</text>
</comment>
<feature type="domain" description="Cyclic nucleotide-binding" evidence="1">
    <location>
        <begin position="7"/>
        <end position="102"/>
    </location>
</feature>
<dbReference type="InterPro" id="IPR018490">
    <property type="entry name" value="cNMP-bd_dom_sf"/>
</dbReference>
<dbReference type="PANTHER" id="PTHR24567">
    <property type="entry name" value="CRP FAMILY TRANSCRIPTIONAL REGULATORY PROTEIN"/>
    <property type="match status" value="1"/>
</dbReference>
<accession>A0A3S2VMP0</accession>
<dbReference type="AlphaFoldDB" id="A0A3S2VMP0"/>
<dbReference type="Proteomes" id="UP000287447">
    <property type="component" value="Unassembled WGS sequence"/>
</dbReference>